<organism evidence="2 3">
    <name type="scientific">Brytella acorum</name>
    <dbReference type="NCBI Taxonomy" id="2959299"/>
    <lineage>
        <taxon>Bacteria</taxon>
        <taxon>Pseudomonadati</taxon>
        <taxon>Pseudomonadota</taxon>
        <taxon>Alphaproteobacteria</taxon>
        <taxon>Acetobacterales</taxon>
        <taxon>Acetobacteraceae</taxon>
        <taxon>Brytella</taxon>
    </lineage>
</organism>
<proteinExistence type="predicted"/>
<gene>
    <name evidence="2" type="ORF">LMG32879_001507</name>
</gene>
<evidence type="ECO:0000313" key="2">
    <source>
        <dbReference type="EMBL" id="CAI9120669.1"/>
    </source>
</evidence>
<dbReference type="Proteomes" id="UP001176960">
    <property type="component" value="Unassembled WGS sequence"/>
</dbReference>
<feature type="signal peptide" evidence="1">
    <location>
        <begin position="1"/>
        <end position="38"/>
    </location>
</feature>
<sequence>MDTTKMAPSGKRPARYPALFPSLAALAAIATFAPPSCAENISVTGTYHFVTVSNFARMQSSMDSIDLKNGAPSGLHLHVRAVLEPGDRMPEAAHIFLRAKRGHVSLFPDGGNDFVLPEDRSLLDENPDVVAGLTPGQTIRLYASASLDTLPGIRFTDRQARDWMAMLDERIDHRIGFVFSAFTPDTQTVIVTLPPQAELTLVENGKRSSLVQNHGDRPYDFSFRPKSFSPDAVFESSMAITHVTMPFPFALNRWKRDE</sequence>
<reference evidence="2" key="1">
    <citation type="submission" date="2023-03" db="EMBL/GenBank/DDBJ databases">
        <authorList>
            <person name="Cleenwerck I."/>
        </authorList>
    </citation>
    <scope>NUCLEOTIDE SEQUENCE</scope>
    <source>
        <strain evidence="2">LMG 32879</strain>
    </source>
</reference>
<comment type="caution">
    <text evidence="2">The sequence shown here is derived from an EMBL/GenBank/DDBJ whole genome shotgun (WGS) entry which is preliminary data.</text>
</comment>
<feature type="chain" id="PRO_5041383436" description="DUF2987 domain-containing protein" evidence="1">
    <location>
        <begin position="39"/>
        <end position="258"/>
    </location>
</feature>
<dbReference type="AlphaFoldDB" id="A0AA35UW99"/>
<keyword evidence="1" id="KW-0732">Signal</keyword>
<evidence type="ECO:0008006" key="4">
    <source>
        <dbReference type="Google" id="ProtNLM"/>
    </source>
</evidence>
<accession>A0AA35UW99</accession>
<dbReference type="RefSeq" id="WP_289841345.1">
    <property type="nucleotide sequence ID" value="NZ_CATKSH010000007.1"/>
</dbReference>
<dbReference type="EMBL" id="CATKSH010000007">
    <property type="protein sequence ID" value="CAI9120669.1"/>
    <property type="molecule type" value="Genomic_DNA"/>
</dbReference>
<keyword evidence="3" id="KW-1185">Reference proteome</keyword>
<evidence type="ECO:0000313" key="3">
    <source>
        <dbReference type="Proteomes" id="UP001176960"/>
    </source>
</evidence>
<protein>
    <recommendedName>
        <fullName evidence="4">DUF2987 domain-containing protein</fullName>
    </recommendedName>
</protein>
<name>A0AA35UW99_9PROT</name>
<evidence type="ECO:0000256" key="1">
    <source>
        <dbReference type="SAM" id="SignalP"/>
    </source>
</evidence>